<dbReference type="RefSeq" id="WP_100496660.1">
    <property type="nucleotide sequence ID" value="NZ_PGLQ01000004.1"/>
</dbReference>
<reference evidence="2 3" key="1">
    <citation type="submission" date="2017-11" db="EMBL/GenBank/DDBJ databases">
        <title>Draft genome sequences of strains TRE 1, TRE D, TRE H and TRI 7, isolated from tamarins, belonging to four potential novel Bifidobacterium species.</title>
        <authorList>
            <person name="Mattarelli P."/>
            <person name="Modesto M."/>
            <person name="Bonetti A."/>
            <person name="Puglisi E."/>
            <person name="Morelli L."/>
        </authorList>
    </citation>
    <scope>NUCLEOTIDE SEQUENCE [LARGE SCALE GENOMIC DNA]</scope>
    <source>
        <strain evidence="3">TRED</strain>
    </source>
</reference>
<dbReference type="OrthoDB" id="9806505at2"/>
<evidence type="ECO:0000259" key="1">
    <source>
        <dbReference type="Pfam" id="PF12682"/>
    </source>
</evidence>
<dbReference type="PANTHER" id="PTHR39201">
    <property type="entry name" value="EXPORTED PROTEIN-RELATED"/>
    <property type="match status" value="1"/>
</dbReference>
<protein>
    <submittedName>
        <fullName evidence="2">Flavodoxin</fullName>
    </submittedName>
</protein>
<keyword evidence="3" id="KW-1185">Reference proteome</keyword>
<dbReference type="InterPro" id="IPR008254">
    <property type="entry name" value="Flavodoxin/NO_synth"/>
</dbReference>
<dbReference type="Gene3D" id="3.40.50.360">
    <property type="match status" value="1"/>
</dbReference>
<comment type="caution">
    <text evidence="2">The sequence shown here is derived from an EMBL/GenBank/DDBJ whole genome shotgun (WGS) entry which is preliminary data.</text>
</comment>
<name>A0A2M9HPN3_9BIFI</name>
<dbReference type="Proteomes" id="UP000228755">
    <property type="component" value="Unassembled WGS sequence"/>
</dbReference>
<dbReference type="Pfam" id="PF12682">
    <property type="entry name" value="Flavodoxin_4"/>
    <property type="match status" value="1"/>
</dbReference>
<organism evidence="2 3">
    <name type="scientific">Bifidobacterium scaligerum</name>
    <dbReference type="NCBI Taxonomy" id="2052656"/>
    <lineage>
        <taxon>Bacteria</taxon>
        <taxon>Bacillati</taxon>
        <taxon>Actinomycetota</taxon>
        <taxon>Actinomycetes</taxon>
        <taxon>Bifidobacteriales</taxon>
        <taxon>Bifidobacteriaceae</taxon>
        <taxon>Bifidobacterium</taxon>
    </lineage>
</organism>
<dbReference type="InterPro" id="IPR029039">
    <property type="entry name" value="Flavoprotein-like_sf"/>
</dbReference>
<evidence type="ECO:0000313" key="2">
    <source>
        <dbReference type="EMBL" id="PJM78772.1"/>
    </source>
</evidence>
<dbReference type="SUPFAM" id="SSF52218">
    <property type="entry name" value="Flavoproteins"/>
    <property type="match status" value="1"/>
</dbReference>
<sequence>MVIRNTNNAVIVYFSRTGENYTVGEIEVGNTAKVAAEIARQTGAPRIEIVPVEPYPDVYDQAVAQATEERKRCVRPAFSLEGDASVLDSANMVFLGYPIWWADMPMPVYAFLGSRDWSGKTIVPFCTHEGSRLSDTEESIARITGATVLRGLAFRGETAQHDVLAVSRGVRHWLGSIND</sequence>
<dbReference type="EMBL" id="PGLQ01000004">
    <property type="protein sequence ID" value="PJM78772.1"/>
    <property type="molecule type" value="Genomic_DNA"/>
</dbReference>
<dbReference type="GO" id="GO:0010181">
    <property type="term" value="F:FMN binding"/>
    <property type="evidence" value="ECO:0007669"/>
    <property type="project" value="InterPro"/>
</dbReference>
<evidence type="ECO:0000313" key="3">
    <source>
        <dbReference type="Proteomes" id="UP000228755"/>
    </source>
</evidence>
<proteinExistence type="predicted"/>
<dbReference type="PANTHER" id="PTHR39201:SF1">
    <property type="entry name" value="FLAVODOXIN-LIKE DOMAIN-CONTAINING PROTEIN"/>
    <property type="match status" value="1"/>
</dbReference>
<accession>A0A2M9HPN3</accession>
<dbReference type="AlphaFoldDB" id="A0A2M9HPN3"/>
<feature type="domain" description="Flavodoxin-like" evidence="1">
    <location>
        <begin position="29"/>
        <end position="148"/>
    </location>
</feature>
<gene>
    <name evidence="2" type="ORF">CUU80_07315</name>
</gene>